<evidence type="ECO:0000256" key="1">
    <source>
        <dbReference type="SAM" id="Coils"/>
    </source>
</evidence>
<comment type="caution">
    <text evidence="2">The sequence shown here is derived from an EMBL/GenBank/DDBJ whole genome shotgun (WGS) entry which is preliminary data.</text>
</comment>
<evidence type="ECO:0000313" key="2">
    <source>
        <dbReference type="EMBL" id="KAE9604228.1"/>
    </source>
</evidence>
<dbReference type="EMBL" id="WOCE01000011">
    <property type="protein sequence ID" value="KAE9604228.1"/>
    <property type="molecule type" value="Genomic_DNA"/>
</dbReference>
<dbReference type="Proteomes" id="UP000447434">
    <property type="component" value="Chromosome 11"/>
</dbReference>
<sequence length="133" mass="15543">MIQIHTNRIEEMELENQSLRKEILELKVKMEEGKRESQRKIKVLEDEIMELKKMKSEVFLNDDVSSTQRLQGLMEVSVRSNLINSLKKTVSCRGNQNHQQVEATVLDFKSDVAESETPSDSSKYICHLYEFHN</sequence>
<protein>
    <submittedName>
        <fullName evidence="2">Uncharacterized protein</fullName>
    </submittedName>
</protein>
<organism evidence="2 3">
    <name type="scientific">Lupinus albus</name>
    <name type="common">White lupine</name>
    <name type="synonym">Lupinus termis</name>
    <dbReference type="NCBI Taxonomy" id="3870"/>
    <lineage>
        <taxon>Eukaryota</taxon>
        <taxon>Viridiplantae</taxon>
        <taxon>Streptophyta</taxon>
        <taxon>Embryophyta</taxon>
        <taxon>Tracheophyta</taxon>
        <taxon>Spermatophyta</taxon>
        <taxon>Magnoliopsida</taxon>
        <taxon>eudicotyledons</taxon>
        <taxon>Gunneridae</taxon>
        <taxon>Pentapetalae</taxon>
        <taxon>rosids</taxon>
        <taxon>fabids</taxon>
        <taxon>Fabales</taxon>
        <taxon>Fabaceae</taxon>
        <taxon>Papilionoideae</taxon>
        <taxon>50 kb inversion clade</taxon>
        <taxon>genistoids sensu lato</taxon>
        <taxon>core genistoids</taxon>
        <taxon>Genisteae</taxon>
        <taxon>Lupinus</taxon>
    </lineage>
</organism>
<feature type="coiled-coil region" evidence="1">
    <location>
        <begin position="2"/>
        <end position="54"/>
    </location>
</feature>
<dbReference type="AlphaFoldDB" id="A0A6A4PRT0"/>
<keyword evidence="3" id="KW-1185">Reference proteome</keyword>
<proteinExistence type="predicted"/>
<gene>
    <name evidence="2" type="ORF">Lalb_Chr11g0069121</name>
</gene>
<accession>A0A6A4PRT0</accession>
<name>A0A6A4PRT0_LUPAL</name>
<reference evidence="3" key="1">
    <citation type="journal article" date="2020" name="Nat. Commun.">
        <title>Genome sequence of the cluster root forming white lupin.</title>
        <authorList>
            <person name="Hufnagel B."/>
            <person name="Marques A."/>
            <person name="Soriano A."/>
            <person name="Marques L."/>
            <person name="Divol F."/>
            <person name="Doumas P."/>
            <person name="Sallet E."/>
            <person name="Mancinotti D."/>
            <person name="Carrere S."/>
            <person name="Marande W."/>
            <person name="Arribat S."/>
            <person name="Keller J."/>
            <person name="Huneau C."/>
            <person name="Blein T."/>
            <person name="Aime D."/>
            <person name="Laguerre M."/>
            <person name="Taylor J."/>
            <person name="Schubert V."/>
            <person name="Nelson M."/>
            <person name="Geu-Flores F."/>
            <person name="Crespi M."/>
            <person name="Gallardo-Guerrero K."/>
            <person name="Delaux P.-M."/>
            <person name="Salse J."/>
            <person name="Berges H."/>
            <person name="Guyot R."/>
            <person name="Gouzy J."/>
            <person name="Peret B."/>
        </authorList>
    </citation>
    <scope>NUCLEOTIDE SEQUENCE [LARGE SCALE GENOMIC DNA]</scope>
    <source>
        <strain evidence="3">cv. Amiga</strain>
    </source>
</reference>
<keyword evidence="1" id="KW-0175">Coiled coil</keyword>
<evidence type="ECO:0000313" key="3">
    <source>
        <dbReference type="Proteomes" id="UP000447434"/>
    </source>
</evidence>